<dbReference type="InterPro" id="IPR036291">
    <property type="entry name" value="NAD(P)-bd_dom_sf"/>
</dbReference>
<keyword evidence="2" id="KW-0560">Oxidoreductase</keyword>
<dbReference type="OrthoDB" id="191139at2759"/>
<dbReference type="PANTHER" id="PTHR24320:SF148">
    <property type="entry name" value="NAD(P)-BINDING ROSSMANN-FOLD SUPERFAMILY PROTEIN"/>
    <property type="match status" value="1"/>
</dbReference>
<dbReference type="GO" id="GO:0016491">
    <property type="term" value="F:oxidoreductase activity"/>
    <property type="evidence" value="ECO:0007669"/>
    <property type="project" value="UniProtKB-KW"/>
</dbReference>
<protein>
    <submittedName>
        <fullName evidence="4">Uncharacterized protein</fullName>
    </submittedName>
</protein>
<dbReference type="PRINTS" id="PR00081">
    <property type="entry name" value="GDHRDH"/>
</dbReference>
<sequence length="357" mass="40099">MILEKFSNWIVSFQINFVERIRLGRSMLGFMAVPVEFFYAVLSKFNLASPPKVKFNRYVIEYRKTNPVEQQSEQPIAIVTGANSGIGYTTSKALMLAGFHVIFACRNKDLATEAMDKIKKETNLETCEYMHLDLSSFESIHQFTTEFKSKYASLKLLVNNAGVMMCPYLKTKDGIEMQFGTNHVGHFILTNNLLDVLKRSSPARIVNVSSLAHLFADTTIEKIIERTTNPKKYNKIWNYGNSKIANIMFSTLLAKKLSGTGVVVNSLHPGSVNTGLTRYSSFDNNFLVRFIKSILLLSPTAGSLTTIKVATSSDLENVTGKYFARENETTALSFSQNIPACQELWDFTESLIQEHSA</sequence>
<dbReference type="AlphaFoldDB" id="A0A2T9ZGC0"/>
<dbReference type="Pfam" id="PF00106">
    <property type="entry name" value="adh_short"/>
    <property type="match status" value="2"/>
</dbReference>
<dbReference type="PRINTS" id="PR00080">
    <property type="entry name" value="SDRFAMILY"/>
</dbReference>
<dbReference type="Gene3D" id="3.40.50.720">
    <property type="entry name" value="NAD(P)-binding Rossmann-like Domain"/>
    <property type="match status" value="1"/>
</dbReference>
<dbReference type="STRING" id="133381.A0A2T9ZGC0"/>
<evidence type="ECO:0000256" key="1">
    <source>
        <dbReference type="ARBA" id="ARBA00006484"/>
    </source>
</evidence>
<evidence type="ECO:0000313" key="4">
    <source>
        <dbReference type="EMBL" id="PVV03645.1"/>
    </source>
</evidence>
<evidence type="ECO:0000313" key="5">
    <source>
        <dbReference type="Proteomes" id="UP000245609"/>
    </source>
</evidence>
<dbReference type="InterPro" id="IPR002347">
    <property type="entry name" value="SDR_fam"/>
</dbReference>
<dbReference type="EMBL" id="MBFS01000208">
    <property type="protein sequence ID" value="PVV03645.1"/>
    <property type="molecule type" value="Genomic_DNA"/>
</dbReference>
<comment type="similarity">
    <text evidence="1 3">Belongs to the short-chain dehydrogenases/reductases (SDR) family.</text>
</comment>
<dbReference type="CDD" id="cd05327">
    <property type="entry name" value="retinol-DH_like_SDR_c_like"/>
    <property type="match status" value="1"/>
</dbReference>
<organism evidence="4 5">
    <name type="scientific">Smittium megazygosporum</name>
    <dbReference type="NCBI Taxonomy" id="133381"/>
    <lineage>
        <taxon>Eukaryota</taxon>
        <taxon>Fungi</taxon>
        <taxon>Fungi incertae sedis</taxon>
        <taxon>Zoopagomycota</taxon>
        <taxon>Kickxellomycotina</taxon>
        <taxon>Harpellomycetes</taxon>
        <taxon>Harpellales</taxon>
        <taxon>Legeriomycetaceae</taxon>
        <taxon>Smittium</taxon>
    </lineage>
</organism>
<dbReference type="SUPFAM" id="SSF51735">
    <property type="entry name" value="NAD(P)-binding Rossmann-fold domains"/>
    <property type="match status" value="1"/>
</dbReference>
<gene>
    <name evidence="4" type="ORF">BB560_001871</name>
</gene>
<evidence type="ECO:0000256" key="2">
    <source>
        <dbReference type="ARBA" id="ARBA00023002"/>
    </source>
</evidence>
<dbReference type="PANTHER" id="PTHR24320">
    <property type="entry name" value="RETINOL DEHYDROGENASE"/>
    <property type="match status" value="1"/>
</dbReference>
<evidence type="ECO:0000256" key="3">
    <source>
        <dbReference type="RuleBase" id="RU000363"/>
    </source>
</evidence>
<reference evidence="4 5" key="1">
    <citation type="journal article" date="2018" name="MBio">
        <title>Comparative Genomics Reveals the Core Gene Toolbox for the Fungus-Insect Symbiosis.</title>
        <authorList>
            <person name="Wang Y."/>
            <person name="Stata M."/>
            <person name="Wang W."/>
            <person name="Stajich J.E."/>
            <person name="White M.M."/>
            <person name="Moncalvo J.M."/>
        </authorList>
    </citation>
    <scope>NUCLEOTIDE SEQUENCE [LARGE SCALE GENOMIC DNA]</scope>
    <source>
        <strain evidence="4 5">SC-DP-2</strain>
    </source>
</reference>
<accession>A0A2T9ZGC0</accession>
<comment type="caution">
    <text evidence="4">The sequence shown here is derived from an EMBL/GenBank/DDBJ whole genome shotgun (WGS) entry which is preliminary data.</text>
</comment>
<dbReference type="Proteomes" id="UP000245609">
    <property type="component" value="Unassembled WGS sequence"/>
</dbReference>
<name>A0A2T9ZGC0_9FUNG</name>
<keyword evidence="5" id="KW-1185">Reference proteome</keyword>
<proteinExistence type="inferred from homology"/>